<dbReference type="Pfam" id="PF00528">
    <property type="entry name" value="BPD_transp_1"/>
    <property type="match status" value="1"/>
</dbReference>
<evidence type="ECO:0000256" key="7">
    <source>
        <dbReference type="RuleBase" id="RU363032"/>
    </source>
</evidence>
<keyword evidence="4 7" id="KW-0812">Transmembrane</keyword>
<dbReference type="GO" id="GO:0055085">
    <property type="term" value="P:transmembrane transport"/>
    <property type="evidence" value="ECO:0007669"/>
    <property type="project" value="InterPro"/>
</dbReference>
<dbReference type="PANTHER" id="PTHR32243:SF18">
    <property type="entry name" value="INNER MEMBRANE ABC TRANSPORTER PERMEASE PROTEIN YCJP"/>
    <property type="match status" value="1"/>
</dbReference>
<evidence type="ECO:0000256" key="4">
    <source>
        <dbReference type="ARBA" id="ARBA00022692"/>
    </source>
</evidence>
<dbReference type="GO" id="GO:0005886">
    <property type="term" value="C:plasma membrane"/>
    <property type="evidence" value="ECO:0007669"/>
    <property type="project" value="UniProtKB-SubCell"/>
</dbReference>
<evidence type="ECO:0000256" key="1">
    <source>
        <dbReference type="ARBA" id="ARBA00004651"/>
    </source>
</evidence>
<protein>
    <submittedName>
        <fullName evidence="9">Carbohydrate ABC transporter membrane protein 2 (CUT1 family)</fullName>
    </submittedName>
</protein>
<dbReference type="RefSeq" id="WP_133699116.1">
    <property type="nucleotide sequence ID" value="NZ_SNXS01000001.1"/>
</dbReference>
<evidence type="ECO:0000256" key="6">
    <source>
        <dbReference type="ARBA" id="ARBA00023136"/>
    </source>
</evidence>
<feature type="transmembrane region" description="Helical" evidence="7">
    <location>
        <begin position="145"/>
        <end position="168"/>
    </location>
</feature>
<dbReference type="Gene3D" id="1.10.3720.10">
    <property type="entry name" value="MetI-like"/>
    <property type="match status" value="1"/>
</dbReference>
<feature type="transmembrane region" description="Helical" evidence="7">
    <location>
        <begin position="12"/>
        <end position="36"/>
    </location>
</feature>
<organism evidence="9 10">
    <name type="scientific">Roseateles toxinivorans</name>
    <dbReference type="NCBI Taxonomy" id="270368"/>
    <lineage>
        <taxon>Bacteria</taxon>
        <taxon>Pseudomonadati</taxon>
        <taxon>Pseudomonadota</taxon>
        <taxon>Betaproteobacteria</taxon>
        <taxon>Burkholderiales</taxon>
        <taxon>Sphaerotilaceae</taxon>
        <taxon>Roseateles</taxon>
    </lineage>
</organism>
<evidence type="ECO:0000313" key="9">
    <source>
        <dbReference type="EMBL" id="TDP74500.1"/>
    </source>
</evidence>
<comment type="similarity">
    <text evidence="7">Belongs to the binding-protein-dependent transport system permease family.</text>
</comment>
<dbReference type="InParanoid" id="A0A4R6QS92"/>
<keyword evidence="6 7" id="KW-0472">Membrane</keyword>
<keyword evidence="2 7" id="KW-0813">Transport</keyword>
<proteinExistence type="inferred from homology"/>
<dbReference type="FunCoup" id="A0A4R6QS92">
    <property type="interactions" value="232"/>
</dbReference>
<feature type="transmembrane region" description="Helical" evidence="7">
    <location>
        <begin position="112"/>
        <end position="133"/>
    </location>
</feature>
<evidence type="ECO:0000313" key="10">
    <source>
        <dbReference type="Proteomes" id="UP000295361"/>
    </source>
</evidence>
<dbReference type="PROSITE" id="PS50928">
    <property type="entry name" value="ABC_TM1"/>
    <property type="match status" value="1"/>
</dbReference>
<evidence type="ECO:0000259" key="8">
    <source>
        <dbReference type="PROSITE" id="PS50928"/>
    </source>
</evidence>
<evidence type="ECO:0000256" key="5">
    <source>
        <dbReference type="ARBA" id="ARBA00022989"/>
    </source>
</evidence>
<reference evidence="9 10" key="1">
    <citation type="submission" date="2019-03" db="EMBL/GenBank/DDBJ databases">
        <title>Genomic Encyclopedia of Type Strains, Phase IV (KMG-IV): sequencing the most valuable type-strain genomes for metagenomic binning, comparative biology and taxonomic classification.</title>
        <authorList>
            <person name="Goeker M."/>
        </authorList>
    </citation>
    <scope>NUCLEOTIDE SEQUENCE [LARGE SCALE GENOMIC DNA]</scope>
    <source>
        <strain evidence="9 10">DSM 16998</strain>
    </source>
</reference>
<dbReference type="OrthoDB" id="8111552at2"/>
<dbReference type="AlphaFoldDB" id="A0A4R6QS92"/>
<feature type="domain" description="ABC transmembrane type-1" evidence="8">
    <location>
        <begin position="77"/>
        <end position="268"/>
    </location>
</feature>
<comment type="subcellular location">
    <subcellularLocation>
        <location evidence="1 7">Cell membrane</location>
        <topology evidence="1 7">Multi-pass membrane protein</topology>
    </subcellularLocation>
</comment>
<evidence type="ECO:0000256" key="3">
    <source>
        <dbReference type="ARBA" id="ARBA00022475"/>
    </source>
</evidence>
<evidence type="ECO:0000256" key="2">
    <source>
        <dbReference type="ARBA" id="ARBA00022448"/>
    </source>
</evidence>
<keyword evidence="3" id="KW-1003">Cell membrane</keyword>
<comment type="caution">
    <text evidence="9">The sequence shown here is derived from an EMBL/GenBank/DDBJ whole genome shotgun (WGS) entry which is preliminary data.</text>
</comment>
<gene>
    <name evidence="9" type="ORF">DES47_101561</name>
</gene>
<dbReference type="PANTHER" id="PTHR32243">
    <property type="entry name" value="MALTOSE TRANSPORT SYSTEM PERMEASE-RELATED"/>
    <property type="match status" value="1"/>
</dbReference>
<dbReference type="EMBL" id="SNXS01000001">
    <property type="protein sequence ID" value="TDP74500.1"/>
    <property type="molecule type" value="Genomic_DNA"/>
</dbReference>
<name>A0A4R6QS92_9BURK</name>
<keyword evidence="5 7" id="KW-1133">Transmembrane helix</keyword>
<sequence>MSEALFARLPFWARTSLWLGVGLMCIWSLFPIYWMVVSSLRTPQDLFLPPDLIPKRIDWKFENYTTLLELTDYAQQFKNSVVVALAVVVITLLLSIVIAYTVTRYRVPGKSIIVGSMLYAYMFPPLLLAIPMLSIFARMGLADNLLAVVLAHCTLTLPLGVWLFWGFFKGMPFDLEEAAMVDGCTRLGAFIRVVLPLSLPGIVTVAIFAFLLSWTDYVFSFVLVSSDSNKTLPVGLASILGTFDARWGELMAGATLIAAPLFVIFAFLSRYFIQGLAAGAVKG</sequence>
<keyword evidence="10" id="KW-1185">Reference proteome</keyword>
<accession>A0A4R6QS92</accession>
<dbReference type="InterPro" id="IPR035906">
    <property type="entry name" value="MetI-like_sf"/>
</dbReference>
<feature type="transmembrane region" description="Helical" evidence="7">
    <location>
        <begin position="250"/>
        <end position="273"/>
    </location>
</feature>
<dbReference type="InterPro" id="IPR050901">
    <property type="entry name" value="BP-dep_ABC_trans_perm"/>
</dbReference>
<dbReference type="Proteomes" id="UP000295361">
    <property type="component" value="Unassembled WGS sequence"/>
</dbReference>
<dbReference type="SUPFAM" id="SSF161098">
    <property type="entry name" value="MetI-like"/>
    <property type="match status" value="1"/>
</dbReference>
<feature type="transmembrane region" description="Helical" evidence="7">
    <location>
        <begin position="81"/>
        <end position="100"/>
    </location>
</feature>
<dbReference type="CDD" id="cd06261">
    <property type="entry name" value="TM_PBP2"/>
    <property type="match status" value="1"/>
</dbReference>
<dbReference type="InterPro" id="IPR000515">
    <property type="entry name" value="MetI-like"/>
</dbReference>
<feature type="transmembrane region" description="Helical" evidence="7">
    <location>
        <begin position="189"/>
        <end position="214"/>
    </location>
</feature>